<accession>A0A0C3B1Q6</accession>
<feature type="compositionally biased region" description="Low complexity" evidence="1">
    <location>
        <begin position="416"/>
        <end position="427"/>
    </location>
</feature>
<sequence length="733" mass="81884">MPDSRIVYFTKAYETASPGSSSKRLAHVLLPPEQQFPQLNREISEELCPFGGYGIAGDVNPEIFIHRLWYRILILNGFQAYREWQFRDQVGQVVFNTESYLKTVKWTQITQYLLLLLESPGAQDNRTCARSCAKTAGRLSVSASKRMVHILALADHTEESARRALVETLLEGAALWPLLGRGSLVTDSSSEATLPVYYWIKTACEVYCIDGEFLSLRPVFEVTRMQNAWSFRDIGFAHRPQPDLYQVAKSKRETKVAAAAHRCPTNSMEIRQEFGMNAGDWPTDRPPPPTNPNSYPESDSAGGSYGYQAPLAQDNINDDHPTLDEYLDGLDQPAQEQWDQRSLGNASGPPVYYEPTETIPFTGSYQTHMPMLYEGAGNPPEFNRHSYNDRGQFPDSYYQTLYDEYLAPRTLDGLAPSRPSRPSSTDSSLDEGLASGNEQQMGYGNSQFTELRDGTQVVPSTLHPPASGPLPPSNDRGYYDGSSGRSVSSLLDLAIGPISGRSSSEQTKSPLTTSASIQNVPITAGSDMIGRGQEASVHPWALIRKVSREEAINAIPGISGCYNTPITRREQDKFLWLIFEPTFPEQSVKEEATCKFCRRTLKGTSALYHARAHLGFKPFPCSNKSNGCMFRGIQQSDVNKHMRKCPKDPRISRRPRVPRGKRKPRPVAFDMNADQENDLLRQNIVPREQDQSVLTRVHIEPAWLVPSTVRLSGESYWSGPLDDTPSWPPNSNG</sequence>
<evidence type="ECO:0000313" key="3">
    <source>
        <dbReference type="Proteomes" id="UP000054097"/>
    </source>
</evidence>
<feature type="region of interest" description="Disordered" evidence="1">
    <location>
        <begin position="457"/>
        <end position="483"/>
    </location>
</feature>
<protein>
    <recommendedName>
        <fullName evidence="4">C2H2-type domain-containing protein</fullName>
    </recommendedName>
</protein>
<reference evidence="2 3" key="1">
    <citation type="submission" date="2014-04" db="EMBL/GenBank/DDBJ databases">
        <authorList>
            <consortium name="DOE Joint Genome Institute"/>
            <person name="Kuo A."/>
            <person name="Zuccaro A."/>
            <person name="Kohler A."/>
            <person name="Nagy L.G."/>
            <person name="Floudas D."/>
            <person name="Copeland A."/>
            <person name="Barry K.W."/>
            <person name="Cichocki N."/>
            <person name="Veneault-Fourrey C."/>
            <person name="LaButti K."/>
            <person name="Lindquist E.A."/>
            <person name="Lipzen A."/>
            <person name="Lundell T."/>
            <person name="Morin E."/>
            <person name="Murat C."/>
            <person name="Sun H."/>
            <person name="Tunlid A."/>
            <person name="Henrissat B."/>
            <person name="Grigoriev I.V."/>
            <person name="Hibbett D.S."/>
            <person name="Martin F."/>
            <person name="Nordberg H.P."/>
            <person name="Cantor M.N."/>
            <person name="Hua S.X."/>
        </authorList>
    </citation>
    <scope>NUCLEOTIDE SEQUENCE [LARGE SCALE GENOMIC DNA]</scope>
    <source>
        <strain evidence="2 3">MAFF 305830</strain>
    </source>
</reference>
<feature type="compositionally biased region" description="Basic residues" evidence="1">
    <location>
        <begin position="652"/>
        <end position="665"/>
    </location>
</feature>
<organism evidence="2 3">
    <name type="scientific">Serendipita vermifera MAFF 305830</name>
    <dbReference type="NCBI Taxonomy" id="933852"/>
    <lineage>
        <taxon>Eukaryota</taxon>
        <taxon>Fungi</taxon>
        <taxon>Dikarya</taxon>
        <taxon>Basidiomycota</taxon>
        <taxon>Agaricomycotina</taxon>
        <taxon>Agaricomycetes</taxon>
        <taxon>Sebacinales</taxon>
        <taxon>Serendipitaceae</taxon>
        <taxon>Serendipita</taxon>
    </lineage>
</organism>
<reference evidence="3" key="2">
    <citation type="submission" date="2015-01" db="EMBL/GenBank/DDBJ databases">
        <title>Evolutionary Origins and Diversification of the Mycorrhizal Mutualists.</title>
        <authorList>
            <consortium name="DOE Joint Genome Institute"/>
            <consortium name="Mycorrhizal Genomics Consortium"/>
            <person name="Kohler A."/>
            <person name="Kuo A."/>
            <person name="Nagy L.G."/>
            <person name="Floudas D."/>
            <person name="Copeland A."/>
            <person name="Barry K.W."/>
            <person name="Cichocki N."/>
            <person name="Veneault-Fourrey C."/>
            <person name="LaButti K."/>
            <person name="Lindquist E.A."/>
            <person name="Lipzen A."/>
            <person name="Lundell T."/>
            <person name="Morin E."/>
            <person name="Murat C."/>
            <person name="Riley R."/>
            <person name="Ohm R."/>
            <person name="Sun H."/>
            <person name="Tunlid A."/>
            <person name="Henrissat B."/>
            <person name="Grigoriev I.V."/>
            <person name="Hibbett D.S."/>
            <person name="Martin F."/>
        </authorList>
    </citation>
    <scope>NUCLEOTIDE SEQUENCE [LARGE SCALE GENOMIC DNA]</scope>
    <source>
        <strain evidence="3">MAFF 305830</strain>
    </source>
</reference>
<dbReference type="HOGENOM" id="CLU_378193_0_0_1"/>
<keyword evidence="3" id="KW-1185">Reference proteome</keyword>
<gene>
    <name evidence="2" type="ORF">M408DRAFT_7282</name>
</gene>
<feature type="region of interest" description="Disordered" evidence="1">
    <location>
        <begin position="276"/>
        <end position="305"/>
    </location>
</feature>
<feature type="region of interest" description="Disordered" evidence="1">
    <location>
        <begin position="411"/>
        <end position="444"/>
    </location>
</feature>
<evidence type="ECO:0000256" key="1">
    <source>
        <dbReference type="SAM" id="MobiDB-lite"/>
    </source>
</evidence>
<evidence type="ECO:0000313" key="2">
    <source>
        <dbReference type="EMBL" id="KIM30780.1"/>
    </source>
</evidence>
<dbReference type="AlphaFoldDB" id="A0A0C3B1Q6"/>
<dbReference type="Proteomes" id="UP000054097">
    <property type="component" value="Unassembled WGS sequence"/>
</dbReference>
<evidence type="ECO:0008006" key="4">
    <source>
        <dbReference type="Google" id="ProtNLM"/>
    </source>
</evidence>
<proteinExistence type="predicted"/>
<name>A0A0C3B1Q6_SERVB</name>
<feature type="region of interest" description="Disordered" evidence="1">
    <location>
        <begin position="639"/>
        <end position="667"/>
    </location>
</feature>
<dbReference type="EMBL" id="KN824283">
    <property type="protein sequence ID" value="KIM30780.1"/>
    <property type="molecule type" value="Genomic_DNA"/>
</dbReference>